<name>A0AC61MTN7_9FIRM</name>
<keyword evidence="2" id="KW-1185">Reference proteome</keyword>
<dbReference type="Proteomes" id="UP000595814">
    <property type="component" value="Chromosome"/>
</dbReference>
<reference evidence="1 2" key="1">
    <citation type="journal article" date="2022" name="Int. J. Syst. Evol. Microbiol.">
        <title>Miniphocaeibacter halophilus sp. nov., an ammonium-tolerant acetate-producing bacterium isolated from a biogas system.</title>
        <authorList>
            <person name="Schnurer A."/>
            <person name="Singh A."/>
            <person name="Bi S."/>
            <person name="Qiao W."/>
            <person name="Westerholm M."/>
        </authorList>
    </citation>
    <scope>NUCLEOTIDE SEQUENCE [LARGE SCALE GENOMIC DNA]</scope>
    <source>
        <strain evidence="1 2">AMB_01</strain>
    </source>
</reference>
<keyword evidence="1" id="KW-0547">Nucleotide-binding</keyword>
<accession>A0AC61MTN7</accession>
<evidence type="ECO:0000313" key="2">
    <source>
        <dbReference type="Proteomes" id="UP000595814"/>
    </source>
</evidence>
<gene>
    <name evidence="1" type="ORF">JFY71_10545</name>
</gene>
<keyword evidence="1" id="KW-0067">ATP-binding</keyword>
<proteinExistence type="predicted"/>
<protein>
    <submittedName>
        <fullName evidence="1">Amino acid ABC transporter ATP-binding protein</fullName>
    </submittedName>
</protein>
<evidence type="ECO:0000313" key="1">
    <source>
        <dbReference type="EMBL" id="QQK07714.1"/>
    </source>
</evidence>
<dbReference type="EMBL" id="CP066744">
    <property type="protein sequence ID" value="QQK07714.1"/>
    <property type="molecule type" value="Genomic_DNA"/>
</dbReference>
<sequence>MKVLEMKNIRKSFGSDDVLKDISLSVNKGEVVAIIGSSGSGKSTLIRCAVNLEKIDFGEIKYDDLILAETRNDEVIYAKAENYKLINNKYGMVFQNFNLFPNLSVYENISLALKLVQKKDKKEIDNIVENLIEKMNLQGKEKAYPYSLSGGQKQRVSIARTLAMNPEIIFFDEPTSALDPELTQEVLKAIKALAKENTTMVIVTHEMEFAKEIADRVIFMDNGYIVEEGAPEEVLVNPKNERTKNFLNLK</sequence>
<organism evidence="1 2">
    <name type="scientific">Miniphocaeibacter halophilus</name>
    <dbReference type="NCBI Taxonomy" id="2931922"/>
    <lineage>
        <taxon>Bacteria</taxon>
        <taxon>Bacillati</taxon>
        <taxon>Bacillota</taxon>
        <taxon>Tissierellia</taxon>
        <taxon>Tissierellales</taxon>
        <taxon>Peptoniphilaceae</taxon>
        <taxon>Miniphocaeibacter</taxon>
    </lineage>
</organism>